<proteinExistence type="predicted"/>
<reference evidence="10" key="1">
    <citation type="submission" date="2018-02" db="EMBL/GenBank/DDBJ databases">
        <authorList>
            <person name="Moore K."/>
            <person name="Momper L."/>
        </authorList>
    </citation>
    <scope>NUCLEOTIDE SEQUENCE [LARGE SCALE GENOMIC DNA]</scope>
    <source>
        <strain evidence="10">ULC18</strain>
    </source>
</reference>
<organism evidence="9 10">
    <name type="scientific">Stenomitos frigidus ULC18</name>
    <dbReference type="NCBI Taxonomy" id="2107698"/>
    <lineage>
        <taxon>Bacteria</taxon>
        <taxon>Bacillati</taxon>
        <taxon>Cyanobacteriota</taxon>
        <taxon>Cyanophyceae</taxon>
        <taxon>Leptolyngbyales</taxon>
        <taxon>Leptolyngbyaceae</taxon>
        <taxon>Stenomitos</taxon>
    </lineage>
</organism>
<dbReference type="InterPro" id="IPR036097">
    <property type="entry name" value="HisK_dim/P_sf"/>
</dbReference>
<evidence type="ECO:0000256" key="4">
    <source>
        <dbReference type="ARBA" id="ARBA00022679"/>
    </source>
</evidence>
<reference evidence="9 10" key="2">
    <citation type="submission" date="2018-03" db="EMBL/GenBank/DDBJ databases">
        <title>The ancient ancestry and fast evolution of plastids.</title>
        <authorList>
            <person name="Moore K.R."/>
            <person name="Magnabosco C."/>
            <person name="Momper L."/>
            <person name="Gold D.A."/>
            <person name="Bosak T."/>
            <person name="Fournier G.P."/>
        </authorList>
    </citation>
    <scope>NUCLEOTIDE SEQUENCE [LARGE SCALE GENOMIC DNA]</scope>
    <source>
        <strain evidence="9 10">ULC18</strain>
    </source>
</reference>
<gene>
    <name evidence="9" type="ORF">C7B82_04530</name>
</gene>
<keyword evidence="7" id="KW-0472">Membrane</keyword>
<dbReference type="EC" id="2.7.13.3" evidence="2"/>
<dbReference type="InterPro" id="IPR004358">
    <property type="entry name" value="Sig_transdc_His_kin-like_C"/>
</dbReference>
<name>A0A2T1EL40_9CYAN</name>
<evidence type="ECO:0000256" key="3">
    <source>
        <dbReference type="ARBA" id="ARBA00022553"/>
    </source>
</evidence>
<evidence type="ECO:0000256" key="5">
    <source>
        <dbReference type="ARBA" id="ARBA00022777"/>
    </source>
</evidence>
<dbReference type="Pfam" id="PF00512">
    <property type="entry name" value="HisKA"/>
    <property type="match status" value="1"/>
</dbReference>
<dbReference type="InterPro" id="IPR036890">
    <property type="entry name" value="HATPase_C_sf"/>
</dbReference>
<dbReference type="Gene3D" id="3.30.565.10">
    <property type="entry name" value="Histidine kinase-like ATPase, C-terminal domain"/>
    <property type="match status" value="1"/>
</dbReference>
<dbReference type="OrthoDB" id="524708at2"/>
<evidence type="ECO:0000256" key="6">
    <source>
        <dbReference type="ARBA" id="ARBA00023012"/>
    </source>
</evidence>
<dbReference type="Pfam" id="PF02518">
    <property type="entry name" value="HATPase_c"/>
    <property type="match status" value="1"/>
</dbReference>
<evidence type="ECO:0000313" key="10">
    <source>
        <dbReference type="Proteomes" id="UP000239576"/>
    </source>
</evidence>
<dbReference type="AlphaFoldDB" id="A0A2T1EL40"/>
<dbReference type="CDD" id="cd00082">
    <property type="entry name" value="HisKA"/>
    <property type="match status" value="1"/>
</dbReference>
<dbReference type="PROSITE" id="PS50109">
    <property type="entry name" value="HIS_KIN"/>
    <property type="match status" value="1"/>
</dbReference>
<dbReference type="InterPro" id="IPR005467">
    <property type="entry name" value="His_kinase_dom"/>
</dbReference>
<keyword evidence="7" id="KW-0812">Transmembrane</keyword>
<dbReference type="InterPro" id="IPR003661">
    <property type="entry name" value="HisK_dim/P_dom"/>
</dbReference>
<comment type="catalytic activity">
    <reaction evidence="1">
        <text>ATP + protein L-histidine = ADP + protein N-phospho-L-histidine.</text>
        <dbReference type="EC" id="2.7.13.3"/>
    </reaction>
</comment>
<keyword evidence="10" id="KW-1185">Reference proteome</keyword>
<dbReference type="PRINTS" id="PR00344">
    <property type="entry name" value="BCTRLSENSOR"/>
</dbReference>
<dbReference type="SMART" id="SM00387">
    <property type="entry name" value="HATPase_c"/>
    <property type="match status" value="1"/>
</dbReference>
<dbReference type="Proteomes" id="UP000239576">
    <property type="component" value="Unassembled WGS sequence"/>
</dbReference>
<keyword evidence="6" id="KW-0902">Two-component regulatory system</keyword>
<dbReference type="SUPFAM" id="SSF55874">
    <property type="entry name" value="ATPase domain of HSP90 chaperone/DNA topoisomerase II/histidine kinase"/>
    <property type="match status" value="1"/>
</dbReference>
<dbReference type="Gene3D" id="1.10.287.130">
    <property type="match status" value="1"/>
</dbReference>
<protein>
    <recommendedName>
        <fullName evidence="2">histidine kinase</fullName>
        <ecNumber evidence="2">2.7.13.3</ecNumber>
    </recommendedName>
</protein>
<evidence type="ECO:0000256" key="1">
    <source>
        <dbReference type="ARBA" id="ARBA00000085"/>
    </source>
</evidence>
<keyword evidence="5 9" id="KW-0418">Kinase</keyword>
<dbReference type="PANTHER" id="PTHR43711">
    <property type="entry name" value="TWO-COMPONENT HISTIDINE KINASE"/>
    <property type="match status" value="1"/>
</dbReference>
<accession>A0A2T1EL40</accession>
<dbReference type="InterPro" id="IPR003594">
    <property type="entry name" value="HATPase_dom"/>
</dbReference>
<keyword evidence="4" id="KW-0808">Transferase</keyword>
<keyword evidence="3" id="KW-0597">Phosphoprotein</keyword>
<dbReference type="RefSeq" id="WP_106255136.1">
    <property type="nucleotide sequence ID" value="NZ_CAWNSW010000083.1"/>
</dbReference>
<dbReference type="SMART" id="SM00388">
    <property type="entry name" value="HisKA"/>
    <property type="match status" value="1"/>
</dbReference>
<dbReference type="EMBL" id="PVWK01000018">
    <property type="protein sequence ID" value="PSB33423.1"/>
    <property type="molecule type" value="Genomic_DNA"/>
</dbReference>
<evidence type="ECO:0000313" key="9">
    <source>
        <dbReference type="EMBL" id="PSB33423.1"/>
    </source>
</evidence>
<dbReference type="SUPFAM" id="SSF47384">
    <property type="entry name" value="Homodimeric domain of signal transducing histidine kinase"/>
    <property type="match status" value="1"/>
</dbReference>
<dbReference type="FunFam" id="3.30.565.10:FF:000006">
    <property type="entry name" value="Sensor histidine kinase WalK"/>
    <property type="match status" value="1"/>
</dbReference>
<keyword evidence="7" id="KW-1133">Transmembrane helix</keyword>
<dbReference type="PANTHER" id="PTHR43711:SF26">
    <property type="entry name" value="SENSOR HISTIDINE KINASE RCSC"/>
    <property type="match status" value="1"/>
</dbReference>
<dbReference type="InterPro" id="IPR050736">
    <property type="entry name" value="Sensor_HK_Regulatory"/>
</dbReference>
<evidence type="ECO:0000256" key="7">
    <source>
        <dbReference type="SAM" id="Phobius"/>
    </source>
</evidence>
<comment type="caution">
    <text evidence="9">The sequence shown here is derived from an EMBL/GenBank/DDBJ whole genome shotgun (WGS) entry which is preliminary data.</text>
</comment>
<sequence>MKRALKGKWITASFCLGLLLVATISAASYRNAKRLINNAIHLHRGNEMLQILSGVSITLAHTEFRRTDDLLLSSLSELKVYETTIQGLTPQLIRLNRSRPYSDRQQQYLDALDRLIRQREALFQQLIVQRQSGQTNTSAITKLVVQVKQNQSGIRQTITALRINEEDFLKSQTEYFQTGFENRMLLELVGTLSTFMLLFGIYGLASYQKRKRQQAEAQQQALAQVTALSELKLQFLSMVSHEFRTPLSHILGSSQLLAETLKPLVEPAKLKNLYRIQASAKLVTQLLNDVLTLARADAGKLEYNPSQIEIQSFCLNLIEDFQLSNESQQVIKFSRQGDRTHAWMDARLMYSVLSNLLSNAIKYSPPSSTITFTLITASEAIAFQIKDEGIGIDKDDLAALYNPFIRGKNAQKASGTGLGLALVKKCLDLHQGQITVESDVGVGTIFTVTVPQGNDL</sequence>
<feature type="transmembrane region" description="Helical" evidence="7">
    <location>
        <begin position="184"/>
        <end position="205"/>
    </location>
</feature>
<dbReference type="GO" id="GO:0000155">
    <property type="term" value="F:phosphorelay sensor kinase activity"/>
    <property type="evidence" value="ECO:0007669"/>
    <property type="project" value="InterPro"/>
</dbReference>
<evidence type="ECO:0000259" key="8">
    <source>
        <dbReference type="PROSITE" id="PS50109"/>
    </source>
</evidence>
<evidence type="ECO:0000256" key="2">
    <source>
        <dbReference type="ARBA" id="ARBA00012438"/>
    </source>
</evidence>
<feature type="domain" description="Histidine kinase" evidence="8">
    <location>
        <begin position="238"/>
        <end position="454"/>
    </location>
</feature>